<dbReference type="InterPro" id="IPR012340">
    <property type="entry name" value="NA-bd_OB-fold"/>
</dbReference>
<feature type="non-terminal residue" evidence="12">
    <location>
        <position position="542"/>
    </location>
</feature>
<dbReference type="PROSITE" id="PS51722">
    <property type="entry name" value="G_TR_2"/>
    <property type="match status" value="1"/>
</dbReference>
<comment type="similarity">
    <text evidence="3">Belongs to the universal ribosomal protein uS7 family.</text>
</comment>
<organism evidence="12 13">
    <name type="scientific">Cardiosporidium cionae</name>
    <dbReference type="NCBI Taxonomy" id="476202"/>
    <lineage>
        <taxon>Eukaryota</taxon>
        <taxon>Sar</taxon>
        <taxon>Alveolata</taxon>
        <taxon>Apicomplexa</taxon>
        <taxon>Aconoidasida</taxon>
        <taxon>Nephromycida</taxon>
        <taxon>Cardiosporidium</taxon>
    </lineage>
</organism>
<dbReference type="NCBIfam" id="TIGR00485">
    <property type="entry name" value="EF-Tu"/>
    <property type="match status" value="1"/>
</dbReference>
<dbReference type="InterPro" id="IPR033720">
    <property type="entry name" value="EFTU_2"/>
</dbReference>
<evidence type="ECO:0000256" key="5">
    <source>
        <dbReference type="ARBA" id="ARBA00022741"/>
    </source>
</evidence>
<dbReference type="NCBIfam" id="NF009373">
    <property type="entry name" value="PRK12736.1"/>
    <property type="match status" value="1"/>
</dbReference>
<dbReference type="PANTHER" id="PTHR43721:SF22">
    <property type="entry name" value="ELONGATION FACTOR TU, MITOCHONDRIAL"/>
    <property type="match status" value="1"/>
</dbReference>
<reference evidence="12 13" key="1">
    <citation type="journal article" date="2020" name="bioRxiv">
        <title>Metabolic contributions of an alphaproteobacterial endosymbiont in the apicomplexan Cardiosporidium cionae.</title>
        <authorList>
            <person name="Hunter E.S."/>
            <person name="Paight C.J."/>
            <person name="Lane C.E."/>
        </authorList>
    </citation>
    <scope>NUCLEOTIDE SEQUENCE [LARGE SCALE GENOMIC DNA]</scope>
    <source>
        <strain evidence="12">ESH_2018</strain>
    </source>
</reference>
<dbReference type="InterPro" id="IPR009001">
    <property type="entry name" value="Transl_elong_EF1A/Init_IF2_C"/>
</dbReference>
<name>A0ABQ7J5X7_9APIC</name>
<accession>A0ABQ7J5X7</accession>
<dbReference type="Pfam" id="PF03143">
    <property type="entry name" value="GTP_EFTU_D3"/>
    <property type="match status" value="1"/>
</dbReference>
<dbReference type="InterPro" id="IPR009000">
    <property type="entry name" value="Transl_B-barrel_sf"/>
</dbReference>
<evidence type="ECO:0000256" key="3">
    <source>
        <dbReference type="ARBA" id="ARBA00007151"/>
    </source>
</evidence>
<dbReference type="CDD" id="cd03368">
    <property type="entry name" value="Ribosomal_S12"/>
    <property type="match status" value="1"/>
</dbReference>
<evidence type="ECO:0000256" key="8">
    <source>
        <dbReference type="ARBA" id="ARBA00022980"/>
    </source>
</evidence>
<dbReference type="SUPFAM" id="SSF47973">
    <property type="entry name" value="Ribosomal protein S7"/>
    <property type="match status" value="1"/>
</dbReference>
<dbReference type="NCBIfam" id="NF000766">
    <property type="entry name" value="PRK00049.1"/>
    <property type="match status" value="1"/>
</dbReference>
<keyword evidence="8" id="KW-0689">Ribosomal protein</keyword>
<dbReference type="PRINTS" id="PR01034">
    <property type="entry name" value="RIBOSOMALS12"/>
</dbReference>
<dbReference type="InterPro" id="IPR004541">
    <property type="entry name" value="Transl_elong_EFTu/EF1A_bac/org"/>
</dbReference>
<evidence type="ECO:0000259" key="11">
    <source>
        <dbReference type="PROSITE" id="PS51722"/>
    </source>
</evidence>
<proteinExistence type="inferred from homology"/>
<keyword evidence="13" id="KW-1185">Reference proteome</keyword>
<comment type="similarity">
    <text evidence="2">Belongs to the universal ribosomal protein uS12 family.</text>
</comment>
<dbReference type="Pfam" id="PF00164">
    <property type="entry name" value="Ribosom_S12_S23"/>
    <property type="match status" value="1"/>
</dbReference>
<keyword evidence="10" id="KW-0687">Ribonucleoprotein</keyword>
<dbReference type="SUPFAM" id="SSF50465">
    <property type="entry name" value="EF-Tu/eEF-1alpha/eIF2-gamma C-terminal domain"/>
    <property type="match status" value="1"/>
</dbReference>
<keyword evidence="6 12" id="KW-0251">Elongation factor</keyword>
<keyword evidence="5" id="KW-0547">Nucleotide-binding</keyword>
<dbReference type="Proteomes" id="UP000823046">
    <property type="component" value="Unassembled WGS sequence"/>
</dbReference>
<feature type="domain" description="Tr-type G" evidence="11">
    <location>
        <begin position="160"/>
        <end position="363"/>
    </location>
</feature>
<evidence type="ECO:0000256" key="1">
    <source>
        <dbReference type="ARBA" id="ARBA00004474"/>
    </source>
</evidence>
<protein>
    <submittedName>
        <fullName evidence="12">Elongation factor tu, apicoplast</fullName>
    </submittedName>
</protein>
<dbReference type="PANTHER" id="PTHR43721">
    <property type="entry name" value="ELONGATION FACTOR TU-RELATED"/>
    <property type="match status" value="1"/>
</dbReference>
<dbReference type="CDD" id="cd03697">
    <property type="entry name" value="EFTU_II"/>
    <property type="match status" value="1"/>
</dbReference>
<keyword evidence="7" id="KW-0648">Protein biosynthesis</keyword>
<dbReference type="EMBL" id="JADAQX010000769">
    <property type="protein sequence ID" value="KAF8819410.1"/>
    <property type="molecule type" value="Genomic_DNA"/>
</dbReference>
<dbReference type="InterPro" id="IPR036823">
    <property type="entry name" value="Ribosomal_uS7_dom_sf"/>
</dbReference>
<evidence type="ECO:0000256" key="6">
    <source>
        <dbReference type="ARBA" id="ARBA00022768"/>
    </source>
</evidence>
<comment type="caution">
    <text evidence="12">The sequence shown here is derived from an EMBL/GenBank/DDBJ whole genome shotgun (WGS) entry which is preliminary data.</text>
</comment>
<dbReference type="InterPro" id="IPR006032">
    <property type="entry name" value="Ribosomal_uS12"/>
</dbReference>
<evidence type="ECO:0000313" key="12">
    <source>
        <dbReference type="EMBL" id="KAF8819410.1"/>
    </source>
</evidence>
<evidence type="ECO:0000256" key="9">
    <source>
        <dbReference type="ARBA" id="ARBA00023134"/>
    </source>
</evidence>
<dbReference type="Gene3D" id="2.40.50.140">
    <property type="entry name" value="Nucleic acid-binding proteins"/>
    <property type="match status" value="1"/>
</dbReference>
<evidence type="ECO:0000313" key="13">
    <source>
        <dbReference type="Proteomes" id="UP000823046"/>
    </source>
</evidence>
<evidence type="ECO:0000256" key="2">
    <source>
        <dbReference type="ARBA" id="ARBA00005657"/>
    </source>
</evidence>
<dbReference type="InterPro" id="IPR041709">
    <property type="entry name" value="EF-Tu_GTP-bd"/>
</dbReference>
<dbReference type="Gene3D" id="2.40.30.10">
    <property type="entry name" value="Translation factors"/>
    <property type="match status" value="2"/>
</dbReference>
<evidence type="ECO:0000256" key="10">
    <source>
        <dbReference type="ARBA" id="ARBA00023274"/>
    </source>
</evidence>
<dbReference type="Pfam" id="PF00009">
    <property type="entry name" value="GTP_EFTU"/>
    <property type="match status" value="1"/>
</dbReference>
<dbReference type="Pfam" id="PF03144">
    <property type="entry name" value="GTP_EFTU_D2"/>
    <property type="match status" value="1"/>
</dbReference>
<dbReference type="Gene3D" id="3.40.50.300">
    <property type="entry name" value="P-loop containing nucleotide triphosphate hydrolases"/>
    <property type="match status" value="1"/>
</dbReference>
<evidence type="ECO:0000256" key="7">
    <source>
        <dbReference type="ARBA" id="ARBA00022917"/>
    </source>
</evidence>
<evidence type="ECO:0000256" key="4">
    <source>
        <dbReference type="ARBA" id="ARBA00007249"/>
    </source>
</evidence>
<dbReference type="InterPro" id="IPR005679">
    <property type="entry name" value="Ribosomal_uS12_bac"/>
</dbReference>
<dbReference type="SUPFAM" id="SSF52540">
    <property type="entry name" value="P-loop containing nucleoside triphosphate hydrolases"/>
    <property type="match status" value="1"/>
</dbReference>
<dbReference type="NCBIfam" id="NF009372">
    <property type="entry name" value="PRK12735.1"/>
    <property type="match status" value="1"/>
</dbReference>
<dbReference type="CDD" id="cd01884">
    <property type="entry name" value="EF_Tu"/>
    <property type="match status" value="1"/>
</dbReference>
<dbReference type="InterPro" id="IPR004161">
    <property type="entry name" value="EFTu-like_2"/>
</dbReference>
<dbReference type="InterPro" id="IPR000795">
    <property type="entry name" value="T_Tr_GTP-bd_dom"/>
</dbReference>
<dbReference type="SUPFAM" id="SSF50447">
    <property type="entry name" value="Translation proteins"/>
    <property type="match status" value="1"/>
</dbReference>
<dbReference type="InterPro" id="IPR050055">
    <property type="entry name" value="EF-Tu_GTPase"/>
</dbReference>
<dbReference type="GO" id="GO:0003746">
    <property type="term" value="F:translation elongation factor activity"/>
    <property type="evidence" value="ECO:0007669"/>
    <property type="project" value="UniProtKB-KW"/>
</dbReference>
<sequence length="542" mass="60317">MKGICKKIFTMAPKKPNSALRKIAKIILFNKEEVIAHIPGEGYACQDHNIVLIKGGRIKDLPGVRYRVIRGAQEVYGVKNRKNSRSKYGVNPNISFEKAIWKLKSPVMIKTKKIGGTVYKIPKRINTEQATSLALIILIQSAKKRKINLFAKALALEIIDILNIKGTIGHVDHGKTTLTSVITTILSLYGYAKARNYFDIDSAPEEKERKITINTSHIEYETENRHYAHIDCPGHSDYIKNMITGAAQMDGAILVVSAVDGAMPQTREHLLLAKHIGIPKIVVFINKIDQIDDPELLTLVELEIKDLLIEHNFKTEPIIITGSALEALKYLSQKTTYTRGDNQWVDKILDLLHAIDTEIPTPIRIIDKPFLMGIEGVLSITGRGTVATGLIERGKLKIGDSVQCIGFNNNKIFAVTGIEMFQKTLTEGVSGDNIGVLLRGVQKNEIQRGMVLIKPNTLKAYSKFKAETYILKTSEGGRTKPFTEGYKPQFYVRTTDVTDTNKKMVLPGDFVTLEITLLYPIAIEHGMRFAIREGGKTIGAGL</sequence>
<dbReference type="NCBIfam" id="TIGR00981">
    <property type="entry name" value="rpsL_bact"/>
    <property type="match status" value="1"/>
</dbReference>
<keyword evidence="9" id="KW-0342">GTP-binding</keyword>
<comment type="similarity">
    <text evidence="4">Belongs to the TRAFAC class translation factor GTPase superfamily. Classic translation factor GTPase family. EF-Tu/EF-1A subfamily.</text>
</comment>
<dbReference type="CDD" id="cd03707">
    <property type="entry name" value="EFTU_III"/>
    <property type="match status" value="1"/>
</dbReference>
<dbReference type="SUPFAM" id="SSF50249">
    <property type="entry name" value="Nucleic acid-binding proteins"/>
    <property type="match status" value="1"/>
</dbReference>
<gene>
    <name evidence="12" type="ORF">IE077_001061</name>
</gene>
<comment type="subcellular location">
    <subcellularLocation>
        <location evidence="1">Plastid</location>
    </subcellularLocation>
</comment>
<dbReference type="InterPro" id="IPR004160">
    <property type="entry name" value="Transl_elong_EFTu/EF1A_C"/>
</dbReference>
<dbReference type="InterPro" id="IPR027417">
    <property type="entry name" value="P-loop_NTPase"/>
</dbReference>
<dbReference type="PROSITE" id="PS00055">
    <property type="entry name" value="RIBOSOMAL_S12"/>
    <property type="match status" value="1"/>
</dbReference>